<feature type="compositionally biased region" description="Polar residues" evidence="1">
    <location>
        <begin position="231"/>
        <end position="257"/>
    </location>
</feature>
<evidence type="ECO:0000259" key="2">
    <source>
        <dbReference type="PROSITE" id="PS50108"/>
    </source>
</evidence>
<dbReference type="PROSITE" id="PS50108">
    <property type="entry name" value="CRIB"/>
    <property type="match status" value="1"/>
</dbReference>
<feature type="region of interest" description="Disordered" evidence="1">
    <location>
        <begin position="1"/>
        <end position="118"/>
    </location>
</feature>
<feature type="compositionally biased region" description="Polar residues" evidence="1">
    <location>
        <begin position="552"/>
        <end position="567"/>
    </location>
</feature>
<feature type="compositionally biased region" description="Polar residues" evidence="1">
    <location>
        <begin position="427"/>
        <end position="466"/>
    </location>
</feature>
<feature type="compositionally biased region" description="Polar residues" evidence="1">
    <location>
        <begin position="409"/>
        <end position="419"/>
    </location>
</feature>
<proteinExistence type="predicted"/>
<evidence type="ECO:0000313" key="4">
    <source>
        <dbReference type="Proteomes" id="UP000193240"/>
    </source>
</evidence>
<feature type="domain" description="CRIB" evidence="2">
    <location>
        <begin position="171"/>
        <end position="184"/>
    </location>
</feature>
<feature type="compositionally biased region" description="Low complexity" evidence="1">
    <location>
        <begin position="568"/>
        <end position="579"/>
    </location>
</feature>
<feature type="region of interest" description="Disordered" evidence="1">
    <location>
        <begin position="753"/>
        <end position="804"/>
    </location>
</feature>
<keyword evidence="4" id="KW-1185">Reference proteome</keyword>
<sequence>MFAFHKNEALSRSRQSSLDLPSESPSLTALSDSMAASQCSEPVYIEGMHSPERRPRAASGRRTSVFTMRSRSNTAASTASSIMSTDTATYHYASPKSPTSLRHPGHIRPDGPRRSMFRGKMGKRLSESIGGGMEVDDYHEVDAGKKRASFLRKRKGTGDSETLHHDLKHRISSPFDFQHLTHTDRHQAAALSGRTERPAQMSFSGPQGAYNPRNMSNENLMTSESPLAATSFFNSPPQSPCQEDWQQSELRTGSSASRPGLRMTRSAESFSQPGANQRANRHSSTLAAPPRTSSLAQASAFHNIPEEGLLNHVPIVSPSGRSKRQSGIWDAFPLPAGAVDQLTGINEGNVGSALTTPDDSAIQAMTPPFSPSLADVAEEPERFISPRPAPQPPRVKSPTSPKSPFLETFSFNSQRSSAPKTRARGNSRASPKSSSLRNSVVRPDSQTSETLGSPTFTRESPIQRSTATRRKSNTWRAIEESWEEDVDYIYEHALEAECDNDWDCVSEDESVADPHHALTRAIYQGRPSMTHGSQASQKSATGKPAFQLQLPFPSSRSPLNNDSVPDLSSTASASTAGTGLQTPFHEPEGFMLSPSLLLPQDYKEAAEASYEDILKEYDGSDCRFPITDIDENGADSARSSRIRFSRRSSYDSSLMSSAQSSGLWSSPVRRSASSAGSVPELVHSRRTRQTFSQVVDELSEQVADLAAFGSDAEEEDDDVTPPGPSRLSAERSFFTPASAFSDSQSYQRIKSAHKQARSDGAAQLLASAGQAKRRPRAATTSRTDEEDCLHLFPTPPSFSPPIMN</sequence>
<dbReference type="InParanoid" id="A0A1Y2LPK0"/>
<feature type="region of interest" description="Disordered" evidence="1">
    <location>
        <begin position="548"/>
        <end position="586"/>
    </location>
</feature>
<dbReference type="OMA" id="SHTDRHQ"/>
<name>A0A1Y2LPK0_EPING</name>
<dbReference type="STRING" id="105696.A0A1Y2LPK0"/>
<evidence type="ECO:0000256" key="1">
    <source>
        <dbReference type="SAM" id="MobiDB-lite"/>
    </source>
</evidence>
<feature type="compositionally biased region" description="Polar residues" evidence="1">
    <location>
        <begin position="213"/>
        <end position="225"/>
    </location>
</feature>
<feature type="compositionally biased region" description="Polar residues" evidence="1">
    <location>
        <begin position="28"/>
        <end position="40"/>
    </location>
</feature>
<dbReference type="InterPro" id="IPR000095">
    <property type="entry name" value="CRIB_dom"/>
</dbReference>
<feature type="compositionally biased region" description="Polar residues" evidence="1">
    <location>
        <begin position="266"/>
        <end position="294"/>
    </location>
</feature>
<reference evidence="3 4" key="1">
    <citation type="journal article" date="2017" name="Genome Announc.">
        <title>Genome sequence of the saprophytic ascomycete Epicoccum nigrum ICMP 19927 strain isolated from New Zealand.</title>
        <authorList>
            <person name="Fokin M."/>
            <person name="Fleetwood D."/>
            <person name="Weir B.S."/>
            <person name="Villas-Boas S.G."/>
        </authorList>
    </citation>
    <scope>NUCLEOTIDE SEQUENCE [LARGE SCALE GENOMIC DNA]</scope>
    <source>
        <strain evidence="3 4">ICMP 19927</strain>
    </source>
</reference>
<dbReference type="AlphaFoldDB" id="A0A1Y2LPK0"/>
<dbReference type="Proteomes" id="UP000193240">
    <property type="component" value="Unassembled WGS sequence"/>
</dbReference>
<dbReference type="EMBL" id="KZ107854">
    <property type="protein sequence ID" value="OSS45519.1"/>
    <property type="molecule type" value="Genomic_DNA"/>
</dbReference>
<feature type="region of interest" description="Disordered" evidence="1">
    <location>
        <begin position="709"/>
        <end position="729"/>
    </location>
</feature>
<organism evidence="3 4">
    <name type="scientific">Epicoccum nigrum</name>
    <name type="common">Soil fungus</name>
    <name type="synonym">Epicoccum purpurascens</name>
    <dbReference type="NCBI Taxonomy" id="105696"/>
    <lineage>
        <taxon>Eukaryota</taxon>
        <taxon>Fungi</taxon>
        <taxon>Dikarya</taxon>
        <taxon>Ascomycota</taxon>
        <taxon>Pezizomycotina</taxon>
        <taxon>Dothideomycetes</taxon>
        <taxon>Pleosporomycetidae</taxon>
        <taxon>Pleosporales</taxon>
        <taxon>Pleosporineae</taxon>
        <taxon>Didymellaceae</taxon>
        <taxon>Epicoccum</taxon>
    </lineage>
</organism>
<feature type="compositionally biased region" description="Low complexity" evidence="1">
    <location>
        <begin position="758"/>
        <end position="770"/>
    </location>
</feature>
<feature type="region of interest" description="Disordered" evidence="1">
    <location>
        <begin position="353"/>
        <end position="475"/>
    </location>
</feature>
<protein>
    <recommendedName>
        <fullName evidence="2">CRIB domain-containing protein</fullName>
    </recommendedName>
</protein>
<feature type="compositionally biased region" description="Pro residues" evidence="1">
    <location>
        <begin position="793"/>
        <end position="804"/>
    </location>
</feature>
<feature type="compositionally biased region" description="Basic and acidic residues" evidence="1">
    <location>
        <begin position="1"/>
        <end position="11"/>
    </location>
</feature>
<evidence type="ECO:0000313" key="3">
    <source>
        <dbReference type="EMBL" id="OSS45519.1"/>
    </source>
</evidence>
<feature type="compositionally biased region" description="Low complexity" evidence="1">
    <location>
        <begin position="16"/>
        <end position="27"/>
    </location>
</feature>
<accession>A0A1Y2LPK0</accession>
<gene>
    <name evidence="3" type="ORF">B5807_10383</name>
</gene>
<feature type="region of interest" description="Disordered" evidence="1">
    <location>
        <begin position="184"/>
        <end position="294"/>
    </location>
</feature>
<feature type="compositionally biased region" description="Low complexity" evidence="1">
    <location>
        <begin position="67"/>
        <end position="89"/>
    </location>
</feature>